<evidence type="ECO:0000256" key="2">
    <source>
        <dbReference type="SAM" id="Phobius"/>
    </source>
</evidence>
<gene>
    <name evidence="3" type="ORF">H9X80_06475</name>
</gene>
<feature type="region of interest" description="Disordered" evidence="1">
    <location>
        <begin position="30"/>
        <end position="75"/>
    </location>
</feature>
<dbReference type="Proteomes" id="UP000712527">
    <property type="component" value="Unassembled WGS sequence"/>
</dbReference>
<name>A0ABS2F2G6_9ACTN</name>
<proteinExistence type="predicted"/>
<evidence type="ECO:0000256" key="1">
    <source>
        <dbReference type="SAM" id="MobiDB-lite"/>
    </source>
</evidence>
<accession>A0ABS2F2G6</accession>
<dbReference type="InterPro" id="IPR047676">
    <property type="entry name" value="FxLYD_dom"/>
</dbReference>
<comment type="caution">
    <text evidence="3">The sequence shown here is derived from an EMBL/GenBank/DDBJ whole genome shotgun (WGS) entry which is preliminary data.</text>
</comment>
<organism evidence="3 4">
    <name type="scientific">Olsenella profusa</name>
    <dbReference type="NCBI Taxonomy" id="138595"/>
    <lineage>
        <taxon>Bacteria</taxon>
        <taxon>Bacillati</taxon>
        <taxon>Actinomycetota</taxon>
        <taxon>Coriobacteriia</taxon>
        <taxon>Coriobacteriales</taxon>
        <taxon>Atopobiaceae</taxon>
        <taxon>Olsenella</taxon>
    </lineage>
</organism>
<dbReference type="NCBIfam" id="NF038353">
    <property type="entry name" value="FxLYD_dom"/>
    <property type="match status" value="1"/>
</dbReference>
<keyword evidence="2" id="KW-0812">Transmembrane</keyword>
<evidence type="ECO:0000313" key="4">
    <source>
        <dbReference type="Proteomes" id="UP000712527"/>
    </source>
</evidence>
<evidence type="ECO:0000313" key="3">
    <source>
        <dbReference type="EMBL" id="MBM6775186.1"/>
    </source>
</evidence>
<feature type="compositionally biased region" description="Low complexity" evidence="1">
    <location>
        <begin position="35"/>
        <end position="44"/>
    </location>
</feature>
<sequence>MAKEGKKGIGRIVLIVIVVLVVIGAAGSLAGGGNSSSSSSGSSSPAGQTEEQGNVQQTERQAEEQEPYTVTDEQIDTSNQFATYIGGTLTNNTDHEVSYIQVEYNLYDADGAQIGTALANTNNLQPGGKWKFEAIGTASPDEVASFELIEVTGF</sequence>
<keyword evidence="2" id="KW-1133">Transmembrane helix</keyword>
<dbReference type="RefSeq" id="WP_204793530.1">
    <property type="nucleotide sequence ID" value="NZ_JACSNQ010000012.1"/>
</dbReference>
<keyword evidence="4" id="KW-1185">Reference proteome</keyword>
<dbReference type="EMBL" id="JACSNQ010000012">
    <property type="protein sequence ID" value="MBM6775186.1"/>
    <property type="molecule type" value="Genomic_DNA"/>
</dbReference>
<feature type="compositionally biased region" description="Polar residues" evidence="1">
    <location>
        <begin position="45"/>
        <end position="59"/>
    </location>
</feature>
<reference evidence="3 4" key="1">
    <citation type="journal article" date="2021" name="Sci. Rep.">
        <title>The distribution of antibiotic resistance genes in chicken gut microbiota commensals.</title>
        <authorList>
            <person name="Juricova H."/>
            <person name="Matiasovicova J."/>
            <person name="Kubasova T."/>
            <person name="Cejkova D."/>
            <person name="Rychlik I."/>
        </authorList>
    </citation>
    <scope>NUCLEOTIDE SEQUENCE [LARGE SCALE GENOMIC DNA]</scope>
    <source>
        <strain evidence="3 4">An794</strain>
    </source>
</reference>
<protein>
    <submittedName>
        <fullName evidence="3">DUF3426 domain-containing protein</fullName>
    </submittedName>
</protein>
<feature type="transmembrane region" description="Helical" evidence="2">
    <location>
        <begin position="12"/>
        <end position="33"/>
    </location>
</feature>
<keyword evidence="2" id="KW-0472">Membrane</keyword>